<sequence length="133" mass="14925">MDPSVIMEAANASAKRLTGWTPWEFTWGLIRKGDCTMFEGAKWTLSPDGTATFDATVTSGEDDDAWVIWHVDLLDANRAILGSLATEHPVGGDWRKFVQNMPSSAERYRFRAWATFDTGLWDDIAHLKMHSSC</sequence>
<organism evidence="2 3">
    <name type="scientific">Amycolatopsis rifamycinica</name>
    <dbReference type="NCBI Taxonomy" id="287986"/>
    <lineage>
        <taxon>Bacteria</taxon>
        <taxon>Bacillati</taxon>
        <taxon>Actinomycetota</taxon>
        <taxon>Actinomycetes</taxon>
        <taxon>Pseudonocardiales</taxon>
        <taxon>Pseudonocardiaceae</taxon>
        <taxon>Amycolatopsis</taxon>
    </lineage>
</organism>
<gene>
    <name evidence="2" type="ORF">DV20_29565</name>
</gene>
<dbReference type="STRING" id="287986.DV20_29565"/>
<accession>A0A066TUB3</accession>
<dbReference type="eggNOG" id="ENOG5031WUS">
    <property type="taxonomic scope" value="Bacteria"/>
</dbReference>
<comment type="caution">
    <text evidence="2">The sequence shown here is derived from an EMBL/GenBank/DDBJ whole genome shotgun (WGS) entry which is preliminary data.</text>
</comment>
<dbReference type="Proteomes" id="UP000027345">
    <property type="component" value="Unassembled WGS sequence"/>
</dbReference>
<dbReference type="Pfam" id="PF19811">
    <property type="entry name" value="DUF6294"/>
    <property type="match status" value="1"/>
</dbReference>
<feature type="domain" description="DUF6294" evidence="1">
    <location>
        <begin position="42"/>
        <end position="133"/>
    </location>
</feature>
<dbReference type="AlphaFoldDB" id="A0A066TUB3"/>
<reference evidence="2 3" key="1">
    <citation type="submission" date="2014-05" db="EMBL/GenBank/DDBJ databases">
        <title>Draft genome sequence of Amycolatopsis rifamycinica DSM 46095.</title>
        <authorList>
            <person name="Lal R."/>
            <person name="Saxena A."/>
            <person name="Kumari R."/>
            <person name="Mukherjee U."/>
            <person name="Singh P."/>
            <person name="Sangwan N."/>
            <person name="Mahato N.K."/>
        </authorList>
    </citation>
    <scope>NUCLEOTIDE SEQUENCE [LARGE SCALE GENOMIC DNA]</scope>
    <source>
        <strain evidence="2 3">DSM 46095</strain>
    </source>
</reference>
<evidence type="ECO:0000313" key="3">
    <source>
        <dbReference type="Proteomes" id="UP000027345"/>
    </source>
</evidence>
<dbReference type="OrthoDB" id="3540820at2"/>
<keyword evidence="3" id="KW-1185">Reference proteome</keyword>
<evidence type="ECO:0000313" key="2">
    <source>
        <dbReference type="EMBL" id="KDN18741.1"/>
    </source>
</evidence>
<protein>
    <recommendedName>
        <fullName evidence="1">DUF6294 domain-containing protein</fullName>
    </recommendedName>
</protein>
<dbReference type="InterPro" id="IPR046261">
    <property type="entry name" value="DUF6294"/>
</dbReference>
<name>A0A066TUB3_9PSEU</name>
<dbReference type="EMBL" id="JMQI01000062">
    <property type="protein sequence ID" value="KDN18741.1"/>
    <property type="molecule type" value="Genomic_DNA"/>
</dbReference>
<evidence type="ECO:0000259" key="1">
    <source>
        <dbReference type="Pfam" id="PF19811"/>
    </source>
</evidence>
<proteinExistence type="predicted"/>
<dbReference type="RefSeq" id="WP_043785924.1">
    <property type="nucleotide sequence ID" value="NZ_JMQI01000062.1"/>
</dbReference>